<keyword evidence="4" id="KW-0238">DNA-binding</keyword>
<dbReference type="Pfam" id="PF05598">
    <property type="entry name" value="DUF772"/>
    <property type="match status" value="1"/>
</dbReference>
<keyword evidence="10" id="KW-1185">Reference proteome</keyword>
<dbReference type="eggNOG" id="COG3039">
    <property type="taxonomic scope" value="Bacteria"/>
</dbReference>
<organism evidence="9 10">
    <name type="scientific">Arenimonas composti TR7-09 = DSM 18010</name>
    <dbReference type="NCBI Taxonomy" id="1121013"/>
    <lineage>
        <taxon>Bacteria</taxon>
        <taxon>Pseudomonadati</taxon>
        <taxon>Pseudomonadota</taxon>
        <taxon>Gammaproteobacteria</taxon>
        <taxon>Lysobacterales</taxon>
        <taxon>Lysobacteraceae</taxon>
        <taxon>Arenimonas</taxon>
    </lineage>
</organism>
<dbReference type="OrthoDB" id="9182628at2"/>
<dbReference type="Pfam" id="PF01609">
    <property type="entry name" value="DDE_Tnp_1"/>
    <property type="match status" value="1"/>
</dbReference>
<evidence type="ECO:0000256" key="3">
    <source>
        <dbReference type="ARBA" id="ARBA00022578"/>
    </source>
</evidence>
<reference evidence="9 10" key="1">
    <citation type="submission" date="2013-09" db="EMBL/GenBank/DDBJ databases">
        <title>Genome sequencing of Arenimonas composti.</title>
        <authorList>
            <person name="Chen F."/>
            <person name="Wang G."/>
        </authorList>
    </citation>
    <scope>NUCLEOTIDE SEQUENCE [LARGE SCALE GENOMIC DNA]</scope>
    <source>
        <strain evidence="9 10">TR7-09</strain>
    </source>
</reference>
<evidence type="ECO:0000259" key="8">
    <source>
        <dbReference type="Pfam" id="PF05598"/>
    </source>
</evidence>
<dbReference type="Proteomes" id="UP000029391">
    <property type="component" value="Unassembled WGS sequence"/>
</dbReference>
<dbReference type="NCBIfam" id="NF033581">
    <property type="entry name" value="transpos_IS5_4"/>
    <property type="match status" value="1"/>
</dbReference>
<dbReference type="InterPro" id="IPR002559">
    <property type="entry name" value="Transposase_11"/>
</dbReference>
<dbReference type="InterPro" id="IPR047959">
    <property type="entry name" value="Transpos_IS5"/>
</dbReference>
<dbReference type="InterPro" id="IPR008490">
    <property type="entry name" value="Transposase_InsH_N"/>
</dbReference>
<evidence type="ECO:0000256" key="4">
    <source>
        <dbReference type="ARBA" id="ARBA00023125"/>
    </source>
</evidence>
<evidence type="ECO:0000259" key="7">
    <source>
        <dbReference type="Pfam" id="PF01609"/>
    </source>
</evidence>
<dbReference type="RefSeq" id="WP_026817718.1">
    <property type="nucleotide sequence ID" value="NZ_AUFF01000028.1"/>
</dbReference>
<accession>A0A091B2C9</accession>
<sequence length="361" mass="40723">MRGADITQESLFTTAKLDDFVPEDHPLRAIRELTDQALRRMSGLFDTLYADTGRHSIPPEKLLRAQLLQLFYSLRSERMLMEQLRYNLLFRWFVGIAIDDAVWDHSVFSKNRDRLNEESVAAEFLKEVVRLAQQKDLMSDEHFSVDGTLLQAWASQKSFRPKDEPPDRKGGLRNAPADFKGKERRNDTHESKSDPDSRLFRKGNTGAQLSYQGHVLMEHRNGLVRAACVSRATGFGERESALTLLKSLKGRKRRTLAADKAYGTADFVAGCRKAGITPHVAQNDSNRRSAIDGRTTRHAGYDKSLKIRAWIETHFGWIKSAAGLRQVKQRGLVRVDALFQFAMAASNLVRLPKLIAAGATS</sequence>
<comment type="similarity">
    <text evidence="2">Belongs to the transposase 11 family.</text>
</comment>
<feature type="compositionally biased region" description="Basic and acidic residues" evidence="6">
    <location>
        <begin position="179"/>
        <end position="199"/>
    </location>
</feature>
<evidence type="ECO:0000313" key="9">
    <source>
        <dbReference type="EMBL" id="KFN46768.1"/>
    </source>
</evidence>
<gene>
    <name evidence="9" type="ORF">P873_14600</name>
</gene>
<dbReference type="GO" id="GO:0004803">
    <property type="term" value="F:transposase activity"/>
    <property type="evidence" value="ECO:0007669"/>
    <property type="project" value="InterPro"/>
</dbReference>
<evidence type="ECO:0000256" key="5">
    <source>
        <dbReference type="ARBA" id="ARBA00023172"/>
    </source>
</evidence>
<dbReference type="GO" id="GO:0006313">
    <property type="term" value="P:DNA transposition"/>
    <property type="evidence" value="ECO:0007669"/>
    <property type="project" value="InterPro"/>
</dbReference>
<dbReference type="AlphaFoldDB" id="A0A091B2C9"/>
<comment type="function">
    <text evidence="1">Involved in the transposition of the insertion sequence IS5.</text>
</comment>
<feature type="domain" description="Transposase InsH N-terminal" evidence="8">
    <location>
        <begin position="16"/>
        <end position="114"/>
    </location>
</feature>
<dbReference type="EMBL" id="AWXU01000070">
    <property type="protein sequence ID" value="KFN46768.1"/>
    <property type="molecule type" value="Genomic_DNA"/>
</dbReference>
<evidence type="ECO:0000256" key="6">
    <source>
        <dbReference type="SAM" id="MobiDB-lite"/>
    </source>
</evidence>
<comment type="caution">
    <text evidence="9">The sequence shown here is derived from an EMBL/GenBank/DDBJ whole genome shotgun (WGS) entry which is preliminary data.</text>
</comment>
<keyword evidence="3" id="KW-0815">Transposition</keyword>
<evidence type="ECO:0000256" key="1">
    <source>
        <dbReference type="ARBA" id="ARBA00003544"/>
    </source>
</evidence>
<feature type="compositionally biased region" description="Basic and acidic residues" evidence="6">
    <location>
        <begin position="160"/>
        <end position="170"/>
    </location>
</feature>
<keyword evidence="5" id="KW-0233">DNA recombination</keyword>
<evidence type="ECO:0000313" key="10">
    <source>
        <dbReference type="Proteomes" id="UP000029391"/>
    </source>
</evidence>
<dbReference type="PANTHER" id="PTHR35604:SF2">
    <property type="entry name" value="TRANSPOSASE INSH FOR INSERTION SEQUENCE ELEMENT IS5A-RELATED"/>
    <property type="match status" value="1"/>
</dbReference>
<evidence type="ECO:0000256" key="2">
    <source>
        <dbReference type="ARBA" id="ARBA00010075"/>
    </source>
</evidence>
<name>A0A091B2C9_9GAMM</name>
<dbReference type="PANTHER" id="PTHR35604">
    <property type="entry name" value="TRANSPOSASE INSH FOR INSERTION SEQUENCE ELEMENT IS5A-RELATED"/>
    <property type="match status" value="1"/>
</dbReference>
<feature type="domain" description="Transposase IS4-like" evidence="7">
    <location>
        <begin position="207"/>
        <end position="348"/>
    </location>
</feature>
<feature type="region of interest" description="Disordered" evidence="6">
    <location>
        <begin position="156"/>
        <end position="203"/>
    </location>
</feature>
<protein>
    <submittedName>
        <fullName evidence="9">Transposase</fullName>
    </submittedName>
</protein>
<dbReference type="GO" id="GO:0003677">
    <property type="term" value="F:DNA binding"/>
    <property type="evidence" value="ECO:0007669"/>
    <property type="project" value="UniProtKB-KW"/>
</dbReference>
<proteinExistence type="inferred from homology"/>